<dbReference type="PANTHER" id="PTHR47295">
    <property type="entry name" value="EG45-LIKE DOMAIN CONTAINING PROTEIN 1-RELATED"/>
    <property type="match status" value="1"/>
</dbReference>
<name>A0A5N5MCA0_9ROSI</name>
<dbReference type="PANTHER" id="PTHR47295:SF5">
    <property type="entry name" value="EG45-LIKE DOMAIN CONTAINING PROTEIN 2"/>
    <property type="match status" value="1"/>
</dbReference>
<dbReference type="AlphaFoldDB" id="A0A5N5MCA0"/>
<evidence type="ECO:0000313" key="2">
    <source>
        <dbReference type="Proteomes" id="UP000326939"/>
    </source>
</evidence>
<comment type="caution">
    <text evidence="1">The sequence shown here is derived from an EMBL/GenBank/DDBJ whole genome shotgun (WGS) entry which is preliminary data.</text>
</comment>
<evidence type="ECO:0008006" key="3">
    <source>
        <dbReference type="Google" id="ProtNLM"/>
    </source>
</evidence>
<dbReference type="Gene3D" id="2.40.40.10">
    <property type="entry name" value="RlpA-like domain"/>
    <property type="match status" value="1"/>
</dbReference>
<dbReference type="CDD" id="cd22269">
    <property type="entry name" value="DPBB_EG45-like"/>
    <property type="match status" value="1"/>
</dbReference>
<dbReference type="SUPFAM" id="SSF50685">
    <property type="entry name" value="Barwin-like endoglucanases"/>
    <property type="match status" value="1"/>
</dbReference>
<dbReference type="GO" id="GO:0009627">
    <property type="term" value="P:systemic acquired resistance"/>
    <property type="evidence" value="ECO:0007669"/>
    <property type="project" value="InterPro"/>
</dbReference>
<reference evidence="2" key="1">
    <citation type="journal article" date="2019" name="Gigascience">
        <title>De novo genome assembly of the endangered Acer yangbiense, a plant species with extremely small populations endemic to Yunnan Province, China.</title>
        <authorList>
            <person name="Yang J."/>
            <person name="Wariss H.M."/>
            <person name="Tao L."/>
            <person name="Zhang R."/>
            <person name="Yun Q."/>
            <person name="Hollingsworth P."/>
            <person name="Dao Z."/>
            <person name="Luo G."/>
            <person name="Guo H."/>
            <person name="Ma Y."/>
            <person name="Sun W."/>
        </authorList>
    </citation>
    <scope>NUCLEOTIDE SEQUENCE [LARGE SCALE GENOMIC DNA]</scope>
    <source>
        <strain evidence="2">cv. br00</strain>
    </source>
</reference>
<keyword evidence="2" id="KW-1185">Reference proteome</keyword>
<dbReference type="InterPro" id="IPR044206">
    <property type="entry name" value="EGC1/2"/>
</dbReference>
<protein>
    <recommendedName>
        <fullName evidence="3">Expansin-like EG45 domain-containing protein</fullName>
    </recommendedName>
</protein>
<dbReference type="InterPro" id="IPR036908">
    <property type="entry name" value="RlpA-like_sf"/>
</dbReference>
<gene>
    <name evidence="1" type="ORF">DKX38_010056</name>
</gene>
<accession>A0A5N5MCA0</accession>
<evidence type="ECO:0000313" key="1">
    <source>
        <dbReference type="EMBL" id="KAB5552745.1"/>
    </source>
</evidence>
<dbReference type="EMBL" id="VDCV01000006">
    <property type="protein sequence ID" value="KAB5552745.1"/>
    <property type="molecule type" value="Genomic_DNA"/>
</dbReference>
<sequence>MKCVRLGREHEKTDSTTYDLVFPCFVEFFSLFYTEEYGRLNSPNMKVSALLFFSTSFHEALEEEEMGFNIGSVFLMVGIVSCLVSVAHAAQGNAVYYDPPYTPSKCYGNSNKGALVAGVSDALWNGGAACGRRYRVSCVRGFEDWKKLFQSQADRDRSSLEIKWLLMEIVYFMDDV</sequence>
<dbReference type="Proteomes" id="UP000326939">
    <property type="component" value="Chromosome 6"/>
</dbReference>
<organism evidence="1 2">
    <name type="scientific">Salix brachista</name>
    <dbReference type="NCBI Taxonomy" id="2182728"/>
    <lineage>
        <taxon>Eukaryota</taxon>
        <taxon>Viridiplantae</taxon>
        <taxon>Streptophyta</taxon>
        <taxon>Embryophyta</taxon>
        <taxon>Tracheophyta</taxon>
        <taxon>Spermatophyta</taxon>
        <taxon>Magnoliopsida</taxon>
        <taxon>eudicotyledons</taxon>
        <taxon>Gunneridae</taxon>
        <taxon>Pentapetalae</taxon>
        <taxon>rosids</taxon>
        <taxon>fabids</taxon>
        <taxon>Malpighiales</taxon>
        <taxon>Salicaceae</taxon>
        <taxon>Saliceae</taxon>
        <taxon>Salix</taxon>
    </lineage>
</organism>
<proteinExistence type="predicted"/>
<dbReference type="GO" id="GO:0048046">
    <property type="term" value="C:apoplast"/>
    <property type="evidence" value="ECO:0007669"/>
    <property type="project" value="InterPro"/>
</dbReference>